<name>A0ACC1AFP6_9ROSI</name>
<sequence>MFVLMQFVFHSQCSTENPKPRLSQWHLHFPFRDHPRWRIPPSDIQYKLNYAYLCASIKKSCLASFKDLLSQLNKTSKSNVPAVTCIVSDYIMSFTLKAAQELNIPNVLSWTASACGFMD</sequence>
<gene>
    <name evidence="1" type="ORF">Patl1_07554</name>
</gene>
<dbReference type="Proteomes" id="UP001164250">
    <property type="component" value="Chromosome 10"/>
</dbReference>
<organism evidence="1 2">
    <name type="scientific">Pistacia atlantica</name>
    <dbReference type="NCBI Taxonomy" id="434234"/>
    <lineage>
        <taxon>Eukaryota</taxon>
        <taxon>Viridiplantae</taxon>
        <taxon>Streptophyta</taxon>
        <taxon>Embryophyta</taxon>
        <taxon>Tracheophyta</taxon>
        <taxon>Spermatophyta</taxon>
        <taxon>Magnoliopsida</taxon>
        <taxon>eudicotyledons</taxon>
        <taxon>Gunneridae</taxon>
        <taxon>Pentapetalae</taxon>
        <taxon>rosids</taxon>
        <taxon>malvids</taxon>
        <taxon>Sapindales</taxon>
        <taxon>Anacardiaceae</taxon>
        <taxon>Pistacia</taxon>
    </lineage>
</organism>
<evidence type="ECO:0000313" key="2">
    <source>
        <dbReference type="Proteomes" id="UP001164250"/>
    </source>
</evidence>
<protein>
    <submittedName>
        <fullName evidence="1">Uncharacterized protein</fullName>
    </submittedName>
</protein>
<dbReference type="EMBL" id="CM047906">
    <property type="protein sequence ID" value="KAJ0085251.1"/>
    <property type="molecule type" value="Genomic_DNA"/>
</dbReference>
<evidence type="ECO:0000313" key="1">
    <source>
        <dbReference type="EMBL" id="KAJ0085251.1"/>
    </source>
</evidence>
<keyword evidence="2" id="KW-1185">Reference proteome</keyword>
<accession>A0ACC1AFP6</accession>
<comment type="caution">
    <text evidence="1">The sequence shown here is derived from an EMBL/GenBank/DDBJ whole genome shotgun (WGS) entry which is preliminary data.</text>
</comment>
<proteinExistence type="predicted"/>
<reference evidence="2" key="1">
    <citation type="journal article" date="2023" name="G3 (Bethesda)">
        <title>Genome assembly and association tests identify interacting loci associated with vigor, precocity, and sex in interspecific pistachio rootstocks.</title>
        <authorList>
            <person name="Palmer W."/>
            <person name="Jacygrad E."/>
            <person name="Sagayaradj S."/>
            <person name="Cavanaugh K."/>
            <person name="Han R."/>
            <person name="Bertier L."/>
            <person name="Beede B."/>
            <person name="Kafkas S."/>
            <person name="Golino D."/>
            <person name="Preece J."/>
            <person name="Michelmore R."/>
        </authorList>
    </citation>
    <scope>NUCLEOTIDE SEQUENCE [LARGE SCALE GENOMIC DNA]</scope>
</reference>